<accession>A0A2L2XHJ4</accession>
<gene>
    <name evidence="1" type="ORF">DCCM_2440</name>
</gene>
<sequence>MGEGFAFHIQRGGLQVPVTGNRKKKCKSEAEILRDRLKLEIAGELGLLEKIETDGWGALNAIEAGKIGGILAGRLKETGRETDPSRHK</sequence>
<dbReference type="OrthoDB" id="1708261at2"/>
<dbReference type="Pfam" id="PF00269">
    <property type="entry name" value="SASP"/>
    <property type="match status" value="1"/>
</dbReference>
<evidence type="ECO:0000313" key="1">
    <source>
        <dbReference type="EMBL" id="GBF33341.1"/>
    </source>
</evidence>
<dbReference type="GO" id="GO:0006265">
    <property type="term" value="P:DNA topological change"/>
    <property type="evidence" value="ECO:0007669"/>
    <property type="project" value="InterPro"/>
</dbReference>
<name>A0A2L2XHJ4_9FIRM</name>
<organism evidence="1 2">
    <name type="scientific">Desulfocucumis palustris</name>
    <dbReference type="NCBI Taxonomy" id="1898651"/>
    <lineage>
        <taxon>Bacteria</taxon>
        <taxon>Bacillati</taxon>
        <taxon>Bacillota</taxon>
        <taxon>Clostridia</taxon>
        <taxon>Eubacteriales</taxon>
        <taxon>Desulfocucumaceae</taxon>
        <taxon>Desulfocucumis</taxon>
    </lineage>
</organism>
<reference evidence="2" key="1">
    <citation type="submission" date="2018-02" db="EMBL/GenBank/DDBJ databases">
        <title>Genome sequence of Desulfocucumis palustris strain NAW-5.</title>
        <authorList>
            <person name="Watanabe M."/>
            <person name="Kojima H."/>
            <person name="Fukui M."/>
        </authorList>
    </citation>
    <scope>NUCLEOTIDE SEQUENCE [LARGE SCALE GENOMIC DNA]</scope>
    <source>
        <strain evidence="2">NAW-5</strain>
    </source>
</reference>
<dbReference type="AlphaFoldDB" id="A0A2L2XHJ4"/>
<dbReference type="GO" id="GO:0003690">
    <property type="term" value="F:double-stranded DNA binding"/>
    <property type="evidence" value="ECO:0007669"/>
    <property type="project" value="InterPro"/>
</dbReference>
<evidence type="ECO:0000313" key="2">
    <source>
        <dbReference type="Proteomes" id="UP000239549"/>
    </source>
</evidence>
<proteinExistence type="predicted"/>
<comment type="caution">
    <text evidence="1">The sequence shown here is derived from an EMBL/GenBank/DDBJ whole genome shotgun (WGS) entry which is preliminary data.</text>
</comment>
<keyword evidence="2" id="KW-1185">Reference proteome</keyword>
<dbReference type="InterPro" id="IPR001448">
    <property type="entry name" value="SASP_alpha/beta-type"/>
</dbReference>
<dbReference type="Proteomes" id="UP000239549">
    <property type="component" value="Unassembled WGS sequence"/>
</dbReference>
<dbReference type="EMBL" id="BFAV01000092">
    <property type="protein sequence ID" value="GBF33341.1"/>
    <property type="molecule type" value="Genomic_DNA"/>
</dbReference>
<evidence type="ECO:0008006" key="3">
    <source>
        <dbReference type="Google" id="ProtNLM"/>
    </source>
</evidence>
<protein>
    <recommendedName>
        <fullName evidence="3">Small acid-soluble spore protein</fullName>
    </recommendedName>
</protein>